<dbReference type="EC" id="2.5.1.25" evidence="1"/>
<evidence type="ECO:0000313" key="6">
    <source>
        <dbReference type="EMBL" id="MBA5764442.1"/>
    </source>
</evidence>
<dbReference type="GO" id="GO:0016432">
    <property type="term" value="F:tRNA-uridine aminocarboxypropyltransferase activity"/>
    <property type="evidence" value="ECO:0007669"/>
    <property type="project" value="UniProtKB-EC"/>
</dbReference>
<dbReference type="PANTHER" id="PTHR21392">
    <property type="entry name" value="TRNA-URIDINE AMINOCARBOXYPROPYLTRANSFERASE 2"/>
    <property type="match status" value="1"/>
</dbReference>
<dbReference type="EMBL" id="JACFYF010000021">
    <property type="protein sequence ID" value="MBA5764442.1"/>
    <property type="molecule type" value="Genomic_DNA"/>
</dbReference>
<evidence type="ECO:0000259" key="5">
    <source>
        <dbReference type="SMART" id="SM01144"/>
    </source>
</evidence>
<evidence type="ECO:0000256" key="3">
    <source>
        <dbReference type="ARBA" id="ARBA00022691"/>
    </source>
</evidence>
<evidence type="ECO:0000256" key="4">
    <source>
        <dbReference type="ARBA" id="ARBA00022694"/>
    </source>
</evidence>
<gene>
    <name evidence="6" type="ORF">H2O73_18965</name>
</gene>
<evidence type="ECO:0000313" key="7">
    <source>
        <dbReference type="Proteomes" id="UP000571701"/>
    </source>
</evidence>
<dbReference type="InterPro" id="IPR039262">
    <property type="entry name" value="DTWD2/TAPT"/>
</dbReference>
<protein>
    <recommendedName>
        <fullName evidence="1">tRNA-uridine aminocarboxypropyltransferase</fullName>
        <ecNumber evidence="1">2.5.1.25</ecNumber>
    </recommendedName>
</protein>
<dbReference type="SMART" id="SM01144">
    <property type="entry name" value="DTW"/>
    <property type="match status" value="1"/>
</dbReference>
<evidence type="ECO:0000256" key="2">
    <source>
        <dbReference type="ARBA" id="ARBA00022679"/>
    </source>
</evidence>
<proteinExistence type="predicted"/>
<sequence length="202" mass="22917">MAQNVPCADCGLRYQCVCHLLPHFESPAHIALLMHENELSRETNTGQWLLKAIPSTSQHIWQRKTPCPQLMTLLNDAQYQPYLLFPSESSLSLSQASQSALIAKKKPLFIILDGTWQEAGKMLRKSAWLKELACVHLQPSEQSDYQLRRNQQQGHLCTLEVGAEIIKELGCVEQASQLTDFFHHYMRAFNADKSGHAFKGEI</sequence>
<accession>A0A7W2FUG2</accession>
<name>A0A7W2FUG2_9VIBR</name>
<keyword evidence="2" id="KW-0808">Transferase</keyword>
<dbReference type="RefSeq" id="WP_182110493.1">
    <property type="nucleotide sequence ID" value="NZ_JACFYF010000021.1"/>
</dbReference>
<organism evidence="6 7">
    <name type="scientific">Vibrio marinisediminis</name>
    <dbReference type="NCBI Taxonomy" id="2758441"/>
    <lineage>
        <taxon>Bacteria</taxon>
        <taxon>Pseudomonadati</taxon>
        <taxon>Pseudomonadota</taxon>
        <taxon>Gammaproteobacteria</taxon>
        <taxon>Vibrionales</taxon>
        <taxon>Vibrionaceae</taxon>
        <taxon>Vibrio</taxon>
    </lineage>
</organism>
<dbReference type="PANTHER" id="PTHR21392:SF1">
    <property type="entry name" value="TRNA-URIDINE AMINOCARBOXYPROPYLTRANSFERASE"/>
    <property type="match status" value="1"/>
</dbReference>
<keyword evidence="7" id="KW-1185">Reference proteome</keyword>
<keyword evidence="3" id="KW-0949">S-adenosyl-L-methionine</keyword>
<evidence type="ECO:0000256" key="1">
    <source>
        <dbReference type="ARBA" id="ARBA00012386"/>
    </source>
</evidence>
<reference evidence="6 7" key="1">
    <citation type="submission" date="2020-07" db="EMBL/GenBank/DDBJ databases">
        <title>Vibrio marinisediminis sp. nov., isolated from marine sediment.</title>
        <authorList>
            <person name="Ji X."/>
        </authorList>
    </citation>
    <scope>NUCLEOTIDE SEQUENCE [LARGE SCALE GENOMIC DNA]</scope>
    <source>
        <strain evidence="6 7">404</strain>
    </source>
</reference>
<dbReference type="AlphaFoldDB" id="A0A7W2FUG2"/>
<dbReference type="GO" id="GO:0008033">
    <property type="term" value="P:tRNA processing"/>
    <property type="evidence" value="ECO:0007669"/>
    <property type="project" value="UniProtKB-KW"/>
</dbReference>
<dbReference type="InterPro" id="IPR005636">
    <property type="entry name" value="DTW"/>
</dbReference>
<dbReference type="Pfam" id="PF03942">
    <property type="entry name" value="DTW"/>
    <property type="match status" value="1"/>
</dbReference>
<keyword evidence="4" id="KW-0819">tRNA processing</keyword>
<feature type="domain" description="DTW" evidence="5">
    <location>
        <begin position="3"/>
        <end position="194"/>
    </location>
</feature>
<comment type="caution">
    <text evidence="6">The sequence shown here is derived from an EMBL/GenBank/DDBJ whole genome shotgun (WGS) entry which is preliminary data.</text>
</comment>
<dbReference type="Proteomes" id="UP000571701">
    <property type="component" value="Unassembled WGS sequence"/>
</dbReference>